<feature type="domain" description="DUF1549" evidence="3">
    <location>
        <begin position="550"/>
        <end position="735"/>
    </location>
</feature>
<evidence type="ECO:0008006" key="7">
    <source>
        <dbReference type="Google" id="ProtNLM"/>
    </source>
</evidence>
<feature type="signal peptide" evidence="2">
    <location>
        <begin position="1"/>
        <end position="26"/>
    </location>
</feature>
<dbReference type="Pfam" id="PF07587">
    <property type="entry name" value="PSD1"/>
    <property type="match status" value="1"/>
</dbReference>
<dbReference type="InterPro" id="IPR022655">
    <property type="entry name" value="DUF1553"/>
</dbReference>
<evidence type="ECO:0000259" key="3">
    <source>
        <dbReference type="Pfam" id="PF07583"/>
    </source>
</evidence>
<keyword evidence="6" id="KW-1185">Reference proteome</keyword>
<dbReference type="AlphaFoldDB" id="A0A5C5XJQ7"/>
<comment type="caution">
    <text evidence="5">The sequence shown here is derived from an EMBL/GenBank/DDBJ whole genome shotgun (WGS) entry which is preliminary data.</text>
</comment>
<proteinExistence type="predicted"/>
<evidence type="ECO:0000259" key="4">
    <source>
        <dbReference type="Pfam" id="PF07587"/>
    </source>
</evidence>
<reference evidence="5 6" key="1">
    <citation type="submission" date="2019-02" db="EMBL/GenBank/DDBJ databases">
        <title>Deep-cultivation of Planctomycetes and their phenomic and genomic characterization uncovers novel biology.</title>
        <authorList>
            <person name="Wiegand S."/>
            <person name="Jogler M."/>
            <person name="Boedeker C."/>
            <person name="Pinto D."/>
            <person name="Vollmers J."/>
            <person name="Rivas-Marin E."/>
            <person name="Kohn T."/>
            <person name="Peeters S.H."/>
            <person name="Heuer A."/>
            <person name="Rast P."/>
            <person name="Oberbeckmann S."/>
            <person name="Bunk B."/>
            <person name="Jeske O."/>
            <person name="Meyerdierks A."/>
            <person name="Storesund J.E."/>
            <person name="Kallscheuer N."/>
            <person name="Luecker S."/>
            <person name="Lage O.M."/>
            <person name="Pohl T."/>
            <person name="Merkel B.J."/>
            <person name="Hornburger P."/>
            <person name="Mueller R.-W."/>
            <person name="Bruemmer F."/>
            <person name="Labrenz M."/>
            <person name="Spormann A.M."/>
            <person name="Op Den Camp H."/>
            <person name="Overmann J."/>
            <person name="Amann R."/>
            <person name="Jetten M.S.M."/>
            <person name="Mascher T."/>
            <person name="Medema M.H."/>
            <person name="Devos D.P."/>
            <person name="Kaster A.-K."/>
            <person name="Ovreas L."/>
            <person name="Rohde M."/>
            <person name="Galperin M.Y."/>
            <person name="Jogler C."/>
        </authorList>
    </citation>
    <scope>NUCLEOTIDE SEQUENCE [LARGE SCALE GENOMIC DNA]</scope>
    <source>
        <strain evidence="5 6">Pan54</strain>
    </source>
</reference>
<dbReference type="PANTHER" id="PTHR35889">
    <property type="entry name" value="CYCLOINULO-OLIGOSACCHARIDE FRUCTANOTRANSFERASE-RELATED"/>
    <property type="match status" value="1"/>
</dbReference>
<gene>
    <name evidence="5" type="ORF">Pan54_33160</name>
</gene>
<evidence type="ECO:0000256" key="1">
    <source>
        <dbReference type="SAM" id="Coils"/>
    </source>
</evidence>
<protein>
    <recommendedName>
        <fullName evidence="7">LamG-like jellyroll fold domain-containing protein</fullName>
    </recommendedName>
</protein>
<dbReference type="SUPFAM" id="SSF49899">
    <property type="entry name" value="Concanavalin A-like lectins/glucanases"/>
    <property type="match status" value="1"/>
</dbReference>
<feature type="domain" description="DUF1553" evidence="4">
    <location>
        <begin position="797"/>
        <end position="1050"/>
    </location>
</feature>
<dbReference type="Gene3D" id="2.60.120.200">
    <property type="match status" value="1"/>
</dbReference>
<feature type="chain" id="PRO_5022877749" description="LamG-like jellyroll fold domain-containing protein" evidence="2">
    <location>
        <begin position="27"/>
        <end position="1132"/>
    </location>
</feature>
<keyword evidence="1" id="KW-0175">Coiled coil</keyword>
<dbReference type="Pfam" id="PF13385">
    <property type="entry name" value="Laminin_G_3"/>
    <property type="match status" value="1"/>
</dbReference>
<feature type="coiled-coil region" evidence="1">
    <location>
        <begin position="491"/>
        <end position="518"/>
    </location>
</feature>
<evidence type="ECO:0000313" key="6">
    <source>
        <dbReference type="Proteomes" id="UP000316095"/>
    </source>
</evidence>
<dbReference type="Proteomes" id="UP000316095">
    <property type="component" value="Unassembled WGS sequence"/>
</dbReference>
<organism evidence="5 6">
    <name type="scientific">Rubinisphaera italica</name>
    <dbReference type="NCBI Taxonomy" id="2527969"/>
    <lineage>
        <taxon>Bacteria</taxon>
        <taxon>Pseudomonadati</taxon>
        <taxon>Planctomycetota</taxon>
        <taxon>Planctomycetia</taxon>
        <taxon>Planctomycetales</taxon>
        <taxon>Planctomycetaceae</taxon>
        <taxon>Rubinisphaera</taxon>
    </lineage>
</organism>
<name>A0A5C5XJQ7_9PLAN</name>
<evidence type="ECO:0000256" key="2">
    <source>
        <dbReference type="SAM" id="SignalP"/>
    </source>
</evidence>
<sequence length="1132" mass="127437" precursor="true">MVSRSFLFIFCVIASLTSLELKQSQAAENTEAYPAQIQKTEPVFYWQMDAAQNGKAPNLGSASGFTANTVGGASFEAGPRQPSYPDFSTSNIAARFENGKQYLKVDDLKGESPLKFNNGDELTIEAWVRPDNNIPKSYAYIVGKGRLNNPTFHANNQNYSFRLDSRNGSANLSFLFFDQGMLKGGTVADAGHRWTSKAAVPLDSEWHHVAVSYRFGDPKSIQGYIDGKPTAGTWDLAGETTEPPMVDDDDVWIGASMGGSNGFKGSLDEVAIYRRIVEPEIFTERYHHKAVNYLQQLVEETVKNAPDDRVVVAIHERAGESRSWKVRPTESPDIWNRDAFAITRIPRKYNQRGIITDRQGPLLVHLYSKVTLPSGPQELILRSLNSARLYVDGKLLQETPFMGLNSSAHGTMHKLIEPEHGELSCPTAHAERRFTYESDGKPHVFTLMTIAGHGSLPLTVGELTLATGHPEQGYVLLGPERKWKFTDSDWIAFVKDERRNWEETNKQSRQESSAAEREYWAQRHANDRAWLKTQQQPVIPEVVGNEIVHPIDRFIISALQEAGYEPTPIIDDWTFLRRISLDLTGTNPTAEQIAQFFADPVEHRREYAIERFLNDENWADHWVGYWQDVLAENPALTKPNLNNSGPFRWYLHDAFTDNRSFDRIVTELVLMEGSRWGGGTAGFGVASNNDVPMAAKAHILGTAFLGVEMKCARCHDAPYHESLQRDLFSMAAMLQGKPLAVPKSSSLNVTPEELEKMMVKVTIKPGEQIAPAWPFEELIKPQSLDQELYLRDSANSRAVLAGMLTHPENERFTKVVVNRLWKRLMGYGIVEPAEDWETGEASHPELLTWLAQEFVRSGYDIKQLTKIIISSKLYQREALSGEYQIQQAFAGPTRKKLTAEQLIDTIFQSVGKELPSERLTYNYDGRQSVANFIDFGKPRKAWELMAISNERERPSMALPLAQSLVDVMSAYNWRSERQDPITDREATATPLQPLALANGSAINRAVDISENGELVEVCLQASSPEEVVNNLFQRILTRKPTAEEKTQLCSLLEPGFDSRKTDVTIAPKPEVVRSPLTWTAHFDPDASREGIRQQEMANQGDKPTERLDPKWRVKVEDIVWALLNSPEFVFVP</sequence>
<dbReference type="Pfam" id="PF07583">
    <property type="entry name" value="PSCyt2"/>
    <property type="match status" value="1"/>
</dbReference>
<keyword evidence="2" id="KW-0732">Signal</keyword>
<dbReference type="InterPro" id="IPR013320">
    <property type="entry name" value="ConA-like_dom_sf"/>
</dbReference>
<dbReference type="InterPro" id="IPR011444">
    <property type="entry name" value="DUF1549"/>
</dbReference>
<accession>A0A5C5XJQ7</accession>
<dbReference type="PANTHER" id="PTHR35889:SF3">
    <property type="entry name" value="F-BOX DOMAIN-CONTAINING PROTEIN"/>
    <property type="match status" value="1"/>
</dbReference>
<dbReference type="EMBL" id="SJPG01000001">
    <property type="protein sequence ID" value="TWT62573.1"/>
    <property type="molecule type" value="Genomic_DNA"/>
</dbReference>
<evidence type="ECO:0000313" key="5">
    <source>
        <dbReference type="EMBL" id="TWT62573.1"/>
    </source>
</evidence>